<comment type="similarity">
    <text evidence="1">Belongs to the 6-phosphogluconate dehydrogenase family.</text>
</comment>
<organism evidence="5 6">
    <name type="scientific">Carboxydichorda subterranea</name>
    <dbReference type="NCBI Taxonomy" id="3109565"/>
    <lineage>
        <taxon>Bacteria</taxon>
        <taxon>Bacillati</taxon>
        <taxon>Bacillota</taxon>
        <taxon>Limnochordia</taxon>
        <taxon>Limnochordales</taxon>
        <taxon>Geochordaceae</taxon>
        <taxon>Carboxydichorda</taxon>
    </lineage>
</organism>
<evidence type="ECO:0000313" key="6">
    <source>
        <dbReference type="Proteomes" id="UP001332192"/>
    </source>
</evidence>
<accession>A0ABZ1BYK2</accession>
<dbReference type="Pfam" id="PF00393">
    <property type="entry name" value="6PGD"/>
    <property type="match status" value="1"/>
</dbReference>
<dbReference type="SUPFAM" id="SSF48179">
    <property type="entry name" value="6-phosphogluconate dehydrogenase C-terminal domain-like"/>
    <property type="match status" value="1"/>
</dbReference>
<dbReference type="Pfam" id="PF03446">
    <property type="entry name" value="NAD_binding_2"/>
    <property type="match status" value="1"/>
</dbReference>
<dbReference type="InterPro" id="IPR006183">
    <property type="entry name" value="Pgluconate_DH"/>
</dbReference>
<evidence type="ECO:0000313" key="5">
    <source>
        <dbReference type="EMBL" id="WRP17173.1"/>
    </source>
</evidence>
<dbReference type="InterPro" id="IPR006114">
    <property type="entry name" value="6PGDH_C"/>
</dbReference>
<keyword evidence="2" id="KW-0560">Oxidoreductase</keyword>
<dbReference type="Gene3D" id="1.10.1040.10">
    <property type="entry name" value="N-(1-d-carboxylethyl)-l-norvaline Dehydrogenase, domain 2"/>
    <property type="match status" value="1"/>
</dbReference>
<dbReference type="Proteomes" id="UP001332192">
    <property type="component" value="Chromosome"/>
</dbReference>
<dbReference type="SMART" id="SM01350">
    <property type="entry name" value="6PGD"/>
    <property type="match status" value="1"/>
</dbReference>
<dbReference type="SUPFAM" id="SSF51735">
    <property type="entry name" value="NAD(P)-binding Rossmann-fold domains"/>
    <property type="match status" value="1"/>
</dbReference>
<keyword evidence="3" id="KW-0311">Gluconate utilization</keyword>
<dbReference type="EMBL" id="CP141615">
    <property type="protein sequence ID" value="WRP17173.1"/>
    <property type="molecule type" value="Genomic_DNA"/>
</dbReference>
<dbReference type="InterPro" id="IPR006115">
    <property type="entry name" value="6PGDH_NADP-bd"/>
</dbReference>
<evidence type="ECO:0000256" key="2">
    <source>
        <dbReference type="ARBA" id="ARBA00023002"/>
    </source>
</evidence>
<keyword evidence="6" id="KW-1185">Reference proteome</keyword>
<feature type="domain" description="6-phosphogluconate dehydrogenase C-terminal" evidence="4">
    <location>
        <begin position="169"/>
        <end position="303"/>
    </location>
</feature>
<dbReference type="NCBIfam" id="NF007161">
    <property type="entry name" value="PRK09599.1"/>
    <property type="match status" value="1"/>
</dbReference>
<dbReference type="NCBIfam" id="TIGR00872">
    <property type="entry name" value="gnd_rel"/>
    <property type="match status" value="1"/>
</dbReference>
<dbReference type="InterPro" id="IPR004849">
    <property type="entry name" value="6DGDH_YqeC"/>
</dbReference>
<sequence length="316" mass="34443">MEVAVIGLGRMGGNMARRLLSKGHRVVVWNRSPGPLEALEKEGAEPARSFDEVVERLEPPRVAWLMLPAGEVTSHAVEEFARRLHPGDVLVNGANSYYRDSMAYAERLHPRGIGFADVGVSGGIWGREYGYGLMAGGSDEVIAHLRPLLEALAPAPDRGWVHAGPVGAGHYAKMVHNAIEYALMQAYAEGFELLRRKEFDIDLAAVAEAWRHGTVIRSWLLDLIAAELRSDPRLSGVAPVVADSGEGRWAAHEAIDLGVAAPLLALALHERFKSQDATHYPYRVLAVLRRAFGGHAVAVRDATDPAQQEHQGQERA</sequence>
<dbReference type="InterPro" id="IPR036291">
    <property type="entry name" value="NAD(P)-bd_dom_sf"/>
</dbReference>
<gene>
    <name evidence="5" type="primary">gnd</name>
    <name evidence="5" type="ORF">U7230_13970</name>
</gene>
<dbReference type="PANTHER" id="PTHR11811">
    <property type="entry name" value="6-PHOSPHOGLUCONATE DEHYDROGENASE"/>
    <property type="match status" value="1"/>
</dbReference>
<dbReference type="InterPro" id="IPR008927">
    <property type="entry name" value="6-PGluconate_DH-like_C_sf"/>
</dbReference>
<evidence type="ECO:0000256" key="3">
    <source>
        <dbReference type="ARBA" id="ARBA00023064"/>
    </source>
</evidence>
<dbReference type="InterPro" id="IPR013328">
    <property type="entry name" value="6PGD_dom2"/>
</dbReference>
<reference evidence="5 6" key="1">
    <citation type="journal article" date="2024" name="Front. Microbiol.">
        <title>Novel thermophilic genera Geochorda gen. nov. and Carboxydochorda gen. nov. from the deep terrestrial subsurface reveal the ecophysiological diversity in the class Limnochordia.</title>
        <authorList>
            <person name="Karnachuk O.V."/>
            <person name="Lukina A.P."/>
            <person name="Avakyan M.R."/>
            <person name="Kadnikov V.V."/>
            <person name="Begmatov S."/>
            <person name="Beletsky A.V."/>
            <person name="Vlasova K.G."/>
            <person name="Novikov A.A."/>
            <person name="Shcherbakova V.A."/>
            <person name="Mardanov A.V."/>
            <person name="Ravin N.V."/>
        </authorList>
    </citation>
    <scope>NUCLEOTIDE SEQUENCE [LARGE SCALE GENOMIC DNA]</scope>
    <source>
        <strain evidence="5 6">L945</strain>
    </source>
</reference>
<dbReference type="PRINTS" id="PR00076">
    <property type="entry name" value="6PGDHDRGNASE"/>
</dbReference>
<proteinExistence type="inferred from homology"/>
<protein>
    <submittedName>
        <fullName evidence="5">Decarboxylating 6-phosphogluconate dehydrogenase</fullName>
    </submittedName>
</protein>
<evidence type="ECO:0000259" key="4">
    <source>
        <dbReference type="SMART" id="SM01350"/>
    </source>
</evidence>
<dbReference type="Gene3D" id="3.40.50.720">
    <property type="entry name" value="NAD(P)-binding Rossmann-like Domain"/>
    <property type="match status" value="1"/>
</dbReference>
<dbReference type="RefSeq" id="WP_324716445.1">
    <property type="nucleotide sequence ID" value="NZ_CP141615.1"/>
</dbReference>
<dbReference type="PROSITE" id="PS00895">
    <property type="entry name" value="3_HYDROXYISOBUT_DH"/>
    <property type="match status" value="1"/>
</dbReference>
<dbReference type="InterPro" id="IPR002204">
    <property type="entry name" value="3-OH-isobutyrate_DH-rel_CS"/>
</dbReference>
<evidence type="ECO:0000256" key="1">
    <source>
        <dbReference type="ARBA" id="ARBA00008419"/>
    </source>
</evidence>
<name>A0ABZ1BYK2_9FIRM</name>